<proteinExistence type="inferred from homology"/>
<comment type="subcellular location">
    <subcellularLocation>
        <location evidence="1">Peroxisome</location>
    </subcellularLocation>
</comment>
<dbReference type="InterPro" id="IPR044856">
    <property type="entry name" value="Malate_synth_C_sf"/>
</dbReference>
<dbReference type="Pfam" id="PF01274">
    <property type="entry name" value="MS_TIM-barrel"/>
    <property type="match status" value="1"/>
</dbReference>
<dbReference type="PANTHER" id="PTHR42902">
    <property type="entry name" value="MALATE SYNTHASE"/>
    <property type="match status" value="1"/>
</dbReference>
<comment type="pathway">
    <text evidence="9">Carbohydrate metabolism; glyoxylate cycle; (S)-malate from isocitrate: step 2/2.</text>
</comment>
<dbReference type="EC" id="2.3.3.9" evidence="3 9"/>
<keyword evidence="5 9" id="KW-0816">Tricarboxylic acid cycle</keyword>
<dbReference type="Proteomes" id="UP001497600">
    <property type="component" value="Chromosome G"/>
</dbReference>
<name>A0ABP0EHX2_9ASCO</name>
<keyword evidence="4 9" id="KW-0329">Glyoxylate bypass</keyword>
<feature type="domain" description="Malate synthase TIM barrel" evidence="10">
    <location>
        <begin position="164"/>
        <end position="405"/>
    </location>
</feature>
<evidence type="ECO:0000256" key="9">
    <source>
        <dbReference type="RuleBase" id="RU000555"/>
    </source>
</evidence>
<evidence type="ECO:0000256" key="1">
    <source>
        <dbReference type="ARBA" id="ARBA00004275"/>
    </source>
</evidence>
<dbReference type="Gene3D" id="1.20.1220.12">
    <property type="entry name" value="Malate synthase, domain III"/>
    <property type="match status" value="1"/>
</dbReference>
<gene>
    <name evidence="13" type="primary">DAL7</name>
    <name evidence="13" type="ORF">CAAN4_G01508</name>
</gene>
<evidence type="ECO:0000259" key="12">
    <source>
        <dbReference type="Pfam" id="PF20659"/>
    </source>
</evidence>
<keyword evidence="7" id="KW-0576">Peroxisome</keyword>
<dbReference type="InterPro" id="IPR006252">
    <property type="entry name" value="Malate_synthA"/>
</dbReference>
<protein>
    <recommendedName>
        <fullName evidence="3 9">Malate synthase</fullName>
        <ecNumber evidence="3 9">2.3.3.9</ecNumber>
    </recommendedName>
</protein>
<evidence type="ECO:0000259" key="10">
    <source>
        <dbReference type="Pfam" id="PF01274"/>
    </source>
</evidence>
<evidence type="ECO:0000256" key="6">
    <source>
        <dbReference type="ARBA" id="ARBA00022679"/>
    </source>
</evidence>
<dbReference type="InterPro" id="IPR001465">
    <property type="entry name" value="Malate_synthase_TIM"/>
</dbReference>
<evidence type="ECO:0000313" key="13">
    <source>
        <dbReference type="EMBL" id="CAK7915928.1"/>
    </source>
</evidence>
<evidence type="ECO:0000256" key="2">
    <source>
        <dbReference type="ARBA" id="ARBA00006394"/>
    </source>
</evidence>
<evidence type="ECO:0000256" key="4">
    <source>
        <dbReference type="ARBA" id="ARBA00022435"/>
    </source>
</evidence>
<dbReference type="InterPro" id="IPR046363">
    <property type="entry name" value="MS_N_TIM-barrel_dom"/>
</dbReference>
<dbReference type="Pfam" id="PF20659">
    <property type="entry name" value="MS_C"/>
    <property type="match status" value="1"/>
</dbReference>
<dbReference type="NCBIfam" id="TIGR01344">
    <property type="entry name" value="malate_syn_A"/>
    <property type="match status" value="1"/>
</dbReference>
<dbReference type="PROSITE" id="PS00510">
    <property type="entry name" value="MALATE_SYNTHASE"/>
    <property type="match status" value="1"/>
</dbReference>
<keyword evidence="6 9" id="KW-0808">Transferase</keyword>
<accession>A0ABP0EHX2</accession>
<dbReference type="PANTHER" id="PTHR42902:SF1">
    <property type="entry name" value="MALATE SYNTHASE 1-RELATED"/>
    <property type="match status" value="1"/>
</dbReference>
<comment type="catalytic activity">
    <reaction evidence="8 9">
        <text>glyoxylate + acetyl-CoA + H2O = (S)-malate + CoA + H(+)</text>
        <dbReference type="Rhea" id="RHEA:18181"/>
        <dbReference type="ChEBI" id="CHEBI:15377"/>
        <dbReference type="ChEBI" id="CHEBI:15378"/>
        <dbReference type="ChEBI" id="CHEBI:15589"/>
        <dbReference type="ChEBI" id="CHEBI:36655"/>
        <dbReference type="ChEBI" id="CHEBI:57287"/>
        <dbReference type="ChEBI" id="CHEBI:57288"/>
        <dbReference type="EC" id="2.3.3.9"/>
    </reaction>
</comment>
<dbReference type="InterPro" id="IPR048356">
    <property type="entry name" value="MS_N"/>
</dbReference>
<dbReference type="InterPro" id="IPR048355">
    <property type="entry name" value="MS_C"/>
</dbReference>
<comment type="similarity">
    <text evidence="2 9">Belongs to the malate synthase family.</text>
</comment>
<feature type="domain" description="Malate synthase C-terminal" evidence="12">
    <location>
        <begin position="416"/>
        <end position="531"/>
    </location>
</feature>
<dbReference type="CDD" id="cd00727">
    <property type="entry name" value="malate_synt_A"/>
    <property type="match status" value="1"/>
</dbReference>
<dbReference type="Pfam" id="PF20656">
    <property type="entry name" value="MS_N"/>
    <property type="match status" value="1"/>
</dbReference>
<organism evidence="13 14">
    <name type="scientific">[Candida] anglica</name>
    <dbReference type="NCBI Taxonomy" id="148631"/>
    <lineage>
        <taxon>Eukaryota</taxon>
        <taxon>Fungi</taxon>
        <taxon>Dikarya</taxon>
        <taxon>Ascomycota</taxon>
        <taxon>Saccharomycotina</taxon>
        <taxon>Pichiomycetes</taxon>
        <taxon>Debaryomycetaceae</taxon>
        <taxon>Kurtzmaniella</taxon>
    </lineage>
</organism>
<dbReference type="InterPro" id="IPR019830">
    <property type="entry name" value="Malate_synthase_CS"/>
</dbReference>
<evidence type="ECO:0000256" key="3">
    <source>
        <dbReference type="ARBA" id="ARBA00012636"/>
    </source>
</evidence>
<feature type="domain" description="Malate synthase N-terminal" evidence="11">
    <location>
        <begin position="16"/>
        <end position="70"/>
    </location>
</feature>
<evidence type="ECO:0000313" key="14">
    <source>
        <dbReference type="Proteomes" id="UP001497600"/>
    </source>
</evidence>
<dbReference type="SUPFAM" id="SSF51645">
    <property type="entry name" value="Malate synthase G"/>
    <property type="match status" value="1"/>
</dbReference>
<reference evidence="13 14" key="1">
    <citation type="submission" date="2024-01" db="EMBL/GenBank/DDBJ databases">
        <authorList>
            <consortium name="Genoscope - CEA"/>
            <person name="William W."/>
        </authorList>
    </citation>
    <scope>NUCLEOTIDE SEQUENCE [LARGE SCALE GENOMIC DNA]</scope>
    <source>
        <strain evidence="13 14">29B2s-10</strain>
    </source>
</reference>
<keyword evidence="14" id="KW-1185">Reference proteome</keyword>
<evidence type="ECO:0000256" key="5">
    <source>
        <dbReference type="ARBA" id="ARBA00022532"/>
    </source>
</evidence>
<sequence>MTSVQILAPISDAGSPTSQADILTKKALDFVVLLHRTFDGKRRELLANREKVQKEIDQDLSRLDFISKDKLDISGQAWKGAIPAPGLADRRTEITGPPERKMIVNALNTPVKTYMADFEDSTSPTWQNVLNGQVNLYDAIRQQIDFETPAKAYKVNREGRHVPVLIVRPRGWHMVDKHILVDGEPISGSILDFGLYFFHNAHQLVANGLGPYFYLPKMQHHLEARLWNDIFNVAQDILSIPRGTIRATVLIETLPAAYQMEEIIYELRDHSAGLNCGRWDYIFSTIKTLKNHPQKILPDRNQVTMTVPFMSSYCKRLINVCHRRGVHAMGGMAAQIPIKTDPEANERAMAKVAADKLREVTMHYDGTWVAHPALAPIANDIFNTHMPTPNQMFIIPEQSVQAQDLSNTSIDGGMVTVEGIRQNVYIALCYMESWIRGVGCVPINHLMEDAATAEVSRLMIYSWVKHNVQLGDQSGNVTPELTAKILEEETAKLVANSKEGNKFELAAKYLLPEFRGEQISDFLTTLVYDEIVEVGEPIDLASLRE</sequence>
<dbReference type="EMBL" id="OZ004259">
    <property type="protein sequence ID" value="CAK7915928.1"/>
    <property type="molecule type" value="Genomic_DNA"/>
</dbReference>
<evidence type="ECO:0000259" key="11">
    <source>
        <dbReference type="Pfam" id="PF20656"/>
    </source>
</evidence>
<dbReference type="InterPro" id="IPR011076">
    <property type="entry name" value="Malate_synth_sf"/>
</dbReference>
<evidence type="ECO:0000256" key="7">
    <source>
        <dbReference type="ARBA" id="ARBA00023140"/>
    </source>
</evidence>
<dbReference type="Gene3D" id="3.20.20.360">
    <property type="entry name" value="Malate synthase, domain 3"/>
    <property type="match status" value="1"/>
</dbReference>
<evidence type="ECO:0000256" key="8">
    <source>
        <dbReference type="ARBA" id="ARBA00047918"/>
    </source>
</evidence>
<dbReference type="PIRSF" id="PIRSF001363">
    <property type="entry name" value="Malate_synth"/>
    <property type="match status" value="1"/>
</dbReference>